<comment type="caution">
    <text evidence="1">The sequence shown here is derived from an EMBL/GenBank/DDBJ whole genome shotgun (WGS) entry which is preliminary data.</text>
</comment>
<dbReference type="Proteomes" id="UP001209854">
    <property type="component" value="Unassembled WGS sequence"/>
</dbReference>
<dbReference type="Gene3D" id="3.40.50.150">
    <property type="entry name" value="Vaccinia Virus protein VP39"/>
    <property type="match status" value="1"/>
</dbReference>
<accession>A0ABT3N099</accession>
<evidence type="ECO:0000313" key="1">
    <source>
        <dbReference type="EMBL" id="MCW7554669.1"/>
    </source>
</evidence>
<protein>
    <submittedName>
        <fullName evidence="1">Uncharacterized protein</fullName>
    </submittedName>
</protein>
<organism evidence="1 2">
    <name type="scientific">Endozoicomonas gorgoniicola</name>
    <dbReference type="NCBI Taxonomy" id="1234144"/>
    <lineage>
        <taxon>Bacteria</taxon>
        <taxon>Pseudomonadati</taxon>
        <taxon>Pseudomonadota</taxon>
        <taxon>Gammaproteobacteria</taxon>
        <taxon>Oceanospirillales</taxon>
        <taxon>Endozoicomonadaceae</taxon>
        <taxon>Endozoicomonas</taxon>
    </lineage>
</organism>
<dbReference type="SUPFAM" id="SSF53335">
    <property type="entry name" value="S-adenosyl-L-methionine-dependent methyltransferases"/>
    <property type="match status" value="1"/>
</dbReference>
<dbReference type="CDD" id="cd02440">
    <property type="entry name" value="AdoMet_MTases"/>
    <property type="match status" value="1"/>
</dbReference>
<sequence length="228" mass="26097">MLKLIWLGLKVKWQECREFVYVLWRFRSCQTFLSGYCLLAALYLFSSPYTVSRRYLKWINADDVYSYGETPLTSLAEIADRTGIHAEDHVFELGAGSGFTALWLSLVKGCRVTAIEWVPGFVYRLNWVVRVLKLSGIEVRCEDYLKASLENATVIYLFASNLDDLIVNELAERLAALPLGTRIVTVSYPLQPYIERPVFALVDQFEVCFPWGRADVYVQEVISGQNIL</sequence>
<evidence type="ECO:0000313" key="2">
    <source>
        <dbReference type="Proteomes" id="UP001209854"/>
    </source>
</evidence>
<dbReference type="EMBL" id="JAPFCC010000001">
    <property type="protein sequence ID" value="MCW7554669.1"/>
    <property type="molecule type" value="Genomic_DNA"/>
</dbReference>
<proteinExistence type="predicted"/>
<dbReference type="RefSeq" id="WP_262564429.1">
    <property type="nucleotide sequence ID" value="NZ_JAPFCC010000001.1"/>
</dbReference>
<keyword evidence="2" id="KW-1185">Reference proteome</keyword>
<dbReference type="InterPro" id="IPR029063">
    <property type="entry name" value="SAM-dependent_MTases_sf"/>
</dbReference>
<gene>
    <name evidence="1" type="ORF">NX722_18995</name>
</gene>
<name>A0ABT3N099_9GAMM</name>
<reference evidence="1 2" key="1">
    <citation type="submission" date="2022-10" db="EMBL/GenBank/DDBJ databases">
        <title>High-quality genome sequences of two octocoral-associated bacteria, Endozoicomonas euniceicola EF212 and Endozoicomonas gorgoniicola PS125.</title>
        <authorList>
            <person name="Chiou Y.-J."/>
            <person name="Chen Y.-H."/>
        </authorList>
    </citation>
    <scope>NUCLEOTIDE SEQUENCE [LARGE SCALE GENOMIC DNA]</scope>
    <source>
        <strain evidence="1 2">PS125</strain>
    </source>
</reference>